<keyword evidence="2" id="KW-1185">Reference proteome</keyword>
<evidence type="ECO:0000313" key="1">
    <source>
        <dbReference type="EMBL" id="GMM48404.1"/>
    </source>
</evidence>
<dbReference type="Proteomes" id="UP001378960">
    <property type="component" value="Unassembled WGS sequence"/>
</dbReference>
<sequence>MALNNKALLINPGNEKGLILIRRLVQSGYLITALSPDIPNSINTLGQLEFTNPELKDSVQIITFSNDIINDPAKIIEATNLLQLPPQEFLFSFNPTRDTFAKWDLNLIYALTKTNVVEKDSTLIVVGRDAENVPETENKALQKTMTNLYKMFKDENITFVDLTEVGALPGDESYVVDTYMHEVIRRSFKVKSINSLVNIYKYVIYHYVPGFLLNIVIYFQSLLSSLLGCSEKSKQD</sequence>
<gene>
    <name evidence="1" type="ORF">DAPK24_050020</name>
</gene>
<dbReference type="EMBL" id="BTGB01000009">
    <property type="protein sequence ID" value="GMM48404.1"/>
    <property type="molecule type" value="Genomic_DNA"/>
</dbReference>
<name>A0AAV5RA85_PICKL</name>
<evidence type="ECO:0008006" key="3">
    <source>
        <dbReference type="Google" id="ProtNLM"/>
    </source>
</evidence>
<comment type="caution">
    <text evidence="1">The sequence shown here is derived from an EMBL/GenBank/DDBJ whole genome shotgun (WGS) entry which is preliminary data.</text>
</comment>
<evidence type="ECO:0000313" key="2">
    <source>
        <dbReference type="Proteomes" id="UP001378960"/>
    </source>
</evidence>
<protein>
    <recommendedName>
        <fullName evidence="3">NAD(P)-binding domain-containing protein</fullName>
    </recommendedName>
</protein>
<organism evidence="1 2">
    <name type="scientific">Pichia kluyveri</name>
    <name type="common">Yeast</name>
    <dbReference type="NCBI Taxonomy" id="36015"/>
    <lineage>
        <taxon>Eukaryota</taxon>
        <taxon>Fungi</taxon>
        <taxon>Dikarya</taxon>
        <taxon>Ascomycota</taxon>
        <taxon>Saccharomycotina</taxon>
        <taxon>Pichiomycetes</taxon>
        <taxon>Pichiales</taxon>
        <taxon>Pichiaceae</taxon>
        <taxon>Pichia</taxon>
    </lineage>
</organism>
<proteinExistence type="predicted"/>
<reference evidence="1 2" key="1">
    <citation type="journal article" date="2023" name="Elife">
        <title>Identification of key yeast species and microbe-microbe interactions impacting larval growth of Drosophila in the wild.</title>
        <authorList>
            <person name="Mure A."/>
            <person name="Sugiura Y."/>
            <person name="Maeda R."/>
            <person name="Honda K."/>
            <person name="Sakurai N."/>
            <person name="Takahashi Y."/>
            <person name="Watada M."/>
            <person name="Katoh T."/>
            <person name="Gotoh A."/>
            <person name="Gotoh Y."/>
            <person name="Taniguchi I."/>
            <person name="Nakamura K."/>
            <person name="Hayashi T."/>
            <person name="Katayama T."/>
            <person name="Uemura T."/>
            <person name="Hattori Y."/>
        </authorList>
    </citation>
    <scope>NUCLEOTIDE SEQUENCE [LARGE SCALE GENOMIC DNA]</scope>
    <source>
        <strain evidence="1 2">PK-24</strain>
    </source>
</reference>
<accession>A0AAV5RA85</accession>
<dbReference type="AlphaFoldDB" id="A0AAV5RA85"/>